<feature type="compositionally biased region" description="Polar residues" evidence="2">
    <location>
        <begin position="335"/>
        <end position="345"/>
    </location>
</feature>
<evidence type="ECO:0000313" key="3">
    <source>
        <dbReference type="EMBL" id="KAK7058463.1"/>
    </source>
</evidence>
<feature type="region of interest" description="Disordered" evidence="2">
    <location>
        <begin position="1"/>
        <end position="34"/>
    </location>
</feature>
<organism evidence="3 4">
    <name type="scientific">Paramarasmius palmivorus</name>
    <dbReference type="NCBI Taxonomy" id="297713"/>
    <lineage>
        <taxon>Eukaryota</taxon>
        <taxon>Fungi</taxon>
        <taxon>Dikarya</taxon>
        <taxon>Basidiomycota</taxon>
        <taxon>Agaricomycotina</taxon>
        <taxon>Agaricomycetes</taxon>
        <taxon>Agaricomycetidae</taxon>
        <taxon>Agaricales</taxon>
        <taxon>Marasmiineae</taxon>
        <taxon>Marasmiaceae</taxon>
        <taxon>Paramarasmius</taxon>
    </lineage>
</organism>
<gene>
    <name evidence="3" type="ORF">VNI00_002097</name>
</gene>
<dbReference type="AlphaFoldDB" id="A0AAW0E0W7"/>
<accession>A0AAW0E0W7</accession>
<keyword evidence="1" id="KW-0175">Coiled coil</keyword>
<protein>
    <submittedName>
        <fullName evidence="3">Uncharacterized protein</fullName>
    </submittedName>
</protein>
<name>A0AAW0E0W7_9AGAR</name>
<proteinExistence type="predicted"/>
<feature type="compositionally biased region" description="Polar residues" evidence="2">
    <location>
        <begin position="16"/>
        <end position="29"/>
    </location>
</feature>
<feature type="compositionally biased region" description="Polar residues" evidence="2">
    <location>
        <begin position="212"/>
        <end position="222"/>
    </location>
</feature>
<feature type="region of interest" description="Disordered" evidence="2">
    <location>
        <begin position="94"/>
        <end position="119"/>
    </location>
</feature>
<feature type="region of interest" description="Disordered" evidence="2">
    <location>
        <begin position="178"/>
        <end position="438"/>
    </location>
</feature>
<feature type="coiled-coil region" evidence="1">
    <location>
        <begin position="45"/>
        <end position="86"/>
    </location>
</feature>
<feature type="compositionally biased region" description="Polar residues" evidence="2">
    <location>
        <begin position="236"/>
        <end position="252"/>
    </location>
</feature>
<feature type="compositionally biased region" description="Basic residues" evidence="2">
    <location>
        <begin position="364"/>
        <end position="379"/>
    </location>
</feature>
<sequence>MITRSSRAQRPVLTGPASSNKSTTTSRAPTTAKFLGIVATKPSPRKGQGKTIEDYEQELQESKDELVDAEAMLKAARASCALAEQAYAVAKIAADKKSSSATKKQLDHAAENKRVATSSQKEAMKQVGVIKGRITRITKHILSFVEVAQKMARKEGAESDASDLTDIDELSVLLDNVTTSEGSLPLPSKKAMEVPKEKRSKRVGVKMLEVPQETTTSTGHSMATSTPPTPPAPSPDSNSMTPSAGSAQSQPAVEQPIGPAELENKPQPSAAIKKPQSPVEPHPSEEVHAPSPEYPLPPKTLPAESVSDGDDRPVEQTPVDDDGPMPSDSAEVNEDQMTPESQSSKDAPALELGNEAPGGETASKKVKKAPSNKGRKSGKRTNQEASGDIEGDVTASAPPKKRRRTRKTETEPNQAPTRRRRNVANTRSQIDPETLEGSEDDIPLKLSRIRKWFNAAVGGVGPSAITVPKSSLGLRTYLYASADACPELLTTSREIALTAMTSGAGNLICRYHTINDKGVDKSNIADGLDGVLYGKPWATLHQALKEQLLNDQKAAEAEALKRGIFPTPLQDWEVPGWDRVKSRDPRATDCGCVIDDVLLESYLWKTGELTSYTSTIVDSWGTDFLTPRQRALVCRQYREGSLLDIDDLYPLVSVNGLWVRRDPLHPRRVQVQRGLALIAAGEQAAARMQVIEDAEEARQLTEAMGPVGLAVLDDAKEKMDVDN</sequence>
<keyword evidence="4" id="KW-1185">Reference proteome</keyword>
<dbReference type="EMBL" id="JAYKXP010000005">
    <property type="protein sequence ID" value="KAK7058463.1"/>
    <property type="molecule type" value="Genomic_DNA"/>
</dbReference>
<feature type="compositionally biased region" description="Basic and acidic residues" evidence="2">
    <location>
        <begin position="94"/>
        <end position="114"/>
    </location>
</feature>
<evidence type="ECO:0000256" key="2">
    <source>
        <dbReference type="SAM" id="MobiDB-lite"/>
    </source>
</evidence>
<comment type="caution">
    <text evidence="3">The sequence shown here is derived from an EMBL/GenBank/DDBJ whole genome shotgun (WGS) entry which is preliminary data.</text>
</comment>
<dbReference type="Proteomes" id="UP001383192">
    <property type="component" value="Unassembled WGS sequence"/>
</dbReference>
<evidence type="ECO:0000256" key="1">
    <source>
        <dbReference type="SAM" id="Coils"/>
    </source>
</evidence>
<reference evidence="3 4" key="1">
    <citation type="submission" date="2024-01" db="EMBL/GenBank/DDBJ databases">
        <title>A draft genome for a cacao thread blight-causing isolate of Paramarasmius palmivorus.</title>
        <authorList>
            <person name="Baruah I.K."/>
            <person name="Bukari Y."/>
            <person name="Amoako-Attah I."/>
            <person name="Meinhardt L.W."/>
            <person name="Bailey B.A."/>
            <person name="Cohen S.P."/>
        </authorList>
    </citation>
    <scope>NUCLEOTIDE SEQUENCE [LARGE SCALE GENOMIC DNA]</scope>
    <source>
        <strain evidence="3 4">GH-12</strain>
    </source>
</reference>
<evidence type="ECO:0000313" key="4">
    <source>
        <dbReference type="Proteomes" id="UP001383192"/>
    </source>
</evidence>